<dbReference type="Proteomes" id="UP000024001">
    <property type="component" value="Unassembled WGS sequence"/>
</dbReference>
<dbReference type="AlphaFoldDB" id="A0A031FW64"/>
<comment type="caution">
    <text evidence="3">The sequence shown here is derived from an EMBL/GenBank/DDBJ whole genome shotgun (WGS) entry which is preliminary data.</text>
</comment>
<dbReference type="KEGG" id="moo:BWL13_02744"/>
<dbReference type="GO" id="GO:0016874">
    <property type="term" value="F:ligase activity"/>
    <property type="evidence" value="ECO:0007669"/>
    <property type="project" value="UniProtKB-KW"/>
</dbReference>
<dbReference type="GeneID" id="91433095"/>
<keyword evidence="3" id="KW-0436">Ligase</keyword>
<sequence>MGRLTIGTDAITFDDHTLAHLDAVIATKLRRQEPFSFTWVIDASFGSGRMSRWISPATNWSVRYDDRYPAALNPAWLQQLMKAANSPEGLRVIPEPADRPSEGRAGSATAADPR</sequence>
<feature type="domain" description="DUF7882" evidence="2">
    <location>
        <begin position="1"/>
        <end position="95"/>
    </location>
</feature>
<proteinExistence type="predicted"/>
<evidence type="ECO:0000256" key="1">
    <source>
        <dbReference type="SAM" id="MobiDB-lite"/>
    </source>
</evidence>
<dbReference type="Pfam" id="PF25355">
    <property type="entry name" value="DUF7882"/>
    <property type="match status" value="1"/>
</dbReference>
<evidence type="ECO:0000313" key="4">
    <source>
        <dbReference type="Proteomes" id="UP000024001"/>
    </source>
</evidence>
<dbReference type="EMBL" id="JFYO01000005">
    <property type="protein sequence ID" value="EZP27860.1"/>
    <property type="molecule type" value="Genomic_DNA"/>
</dbReference>
<accession>A0A031FW64</accession>
<keyword evidence="4" id="KW-1185">Reference proteome</keyword>
<reference evidence="3 4" key="1">
    <citation type="submission" date="2014-03" db="EMBL/GenBank/DDBJ databases">
        <title>Draft Genome Sequences of 13 Willow Endophytes.</title>
        <authorList>
            <person name="Gan H.Y."/>
            <person name="Gan H.M."/>
            <person name="Savka M.A."/>
            <person name="Hudson A.O."/>
        </authorList>
    </citation>
    <scope>NUCLEOTIDE SEQUENCE [LARGE SCALE GENOMIC DNA]</scope>
    <source>
        <strain evidence="3 4">RIT293</strain>
    </source>
</reference>
<evidence type="ECO:0000313" key="3">
    <source>
        <dbReference type="EMBL" id="EZP27860.1"/>
    </source>
</evidence>
<dbReference type="RefSeq" id="WP_036311568.1">
    <property type="nucleotide sequence ID" value="NZ_CP031421.1"/>
</dbReference>
<gene>
    <name evidence="3" type="ORF">BW34_01852</name>
</gene>
<evidence type="ECO:0000259" key="2">
    <source>
        <dbReference type="Pfam" id="PF25355"/>
    </source>
</evidence>
<protein>
    <submittedName>
        <fullName evidence="3">ATP-dependent DNA ligase</fullName>
    </submittedName>
</protein>
<dbReference type="PATRIC" id="fig|273677.3.peg.1836"/>
<organism evidence="3 4">
    <name type="scientific">Microbacterium oleivorans</name>
    <dbReference type="NCBI Taxonomy" id="273677"/>
    <lineage>
        <taxon>Bacteria</taxon>
        <taxon>Bacillati</taxon>
        <taxon>Actinomycetota</taxon>
        <taxon>Actinomycetes</taxon>
        <taxon>Micrococcales</taxon>
        <taxon>Microbacteriaceae</taxon>
        <taxon>Microbacterium</taxon>
    </lineage>
</organism>
<name>A0A031FW64_9MICO</name>
<feature type="region of interest" description="Disordered" evidence="1">
    <location>
        <begin position="87"/>
        <end position="114"/>
    </location>
</feature>
<dbReference type="InterPro" id="IPR057204">
    <property type="entry name" value="DUF7882"/>
</dbReference>
<dbReference type="OrthoDB" id="5123855at2"/>